<dbReference type="EMBL" id="LMAW01003122">
    <property type="protein sequence ID" value="KQK73921.1"/>
    <property type="molecule type" value="Genomic_DNA"/>
</dbReference>
<dbReference type="AlphaFoldDB" id="A0A0Q3QLL6"/>
<dbReference type="Proteomes" id="UP000051836">
    <property type="component" value="Unassembled WGS sequence"/>
</dbReference>
<proteinExistence type="predicted"/>
<gene>
    <name evidence="1" type="ORF">AAES_00633</name>
</gene>
<evidence type="ECO:0000313" key="2">
    <source>
        <dbReference type="Proteomes" id="UP000051836"/>
    </source>
</evidence>
<reference evidence="1 2" key="1">
    <citation type="submission" date="2015-10" db="EMBL/GenBank/DDBJ databases">
        <authorList>
            <person name="Gilbert D.G."/>
        </authorList>
    </citation>
    <scope>NUCLEOTIDE SEQUENCE [LARGE SCALE GENOMIC DNA]</scope>
    <source>
        <strain evidence="1">FVVF132</strain>
    </source>
</reference>
<evidence type="ECO:0000313" key="1">
    <source>
        <dbReference type="EMBL" id="KQK73921.1"/>
    </source>
</evidence>
<keyword evidence="2" id="KW-1185">Reference proteome</keyword>
<protein>
    <submittedName>
        <fullName evidence="1">Uncharacterized protein</fullName>
    </submittedName>
</protein>
<comment type="caution">
    <text evidence="1">The sequence shown here is derived from an EMBL/GenBank/DDBJ whole genome shotgun (WGS) entry which is preliminary data.</text>
</comment>
<organism evidence="1 2">
    <name type="scientific">Amazona aestiva</name>
    <name type="common">Blue-fronted Amazon parrot</name>
    <dbReference type="NCBI Taxonomy" id="12930"/>
    <lineage>
        <taxon>Eukaryota</taxon>
        <taxon>Metazoa</taxon>
        <taxon>Chordata</taxon>
        <taxon>Craniata</taxon>
        <taxon>Vertebrata</taxon>
        <taxon>Euteleostomi</taxon>
        <taxon>Archelosauria</taxon>
        <taxon>Archosauria</taxon>
        <taxon>Dinosauria</taxon>
        <taxon>Saurischia</taxon>
        <taxon>Theropoda</taxon>
        <taxon>Coelurosauria</taxon>
        <taxon>Aves</taxon>
        <taxon>Neognathae</taxon>
        <taxon>Neoaves</taxon>
        <taxon>Telluraves</taxon>
        <taxon>Australaves</taxon>
        <taxon>Psittaciformes</taxon>
        <taxon>Psittacidae</taxon>
        <taxon>Amazona</taxon>
    </lineage>
</organism>
<name>A0A0Q3QLL6_AMAAE</name>
<sequence length="88" mass="9796">MGNRPRAVATEWWVVIGVCGLGESRPYPSAFLQVSLVLTTNDAADDDQEHFSTEDTRYMGFSGQLDFLLAKVLQYGPGVKRMVQEAKE</sequence>
<accession>A0A0Q3QLL6</accession>